<dbReference type="PANTHER" id="PTHR12217">
    <property type="entry name" value="EUKARYOTIC TRANSLATION INITIATION FACTOR 2D"/>
    <property type="match status" value="1"/>
</dbReference>
<dbReference type="CDD" id="cd11608">
    <property type="entry name" value="eIF2D_C"/>
    <property type="match status" value="1"/>
</dbReference>
<dbReference type="InterPro" id="IPR001950">
    <property type="entry name" value="SUI1"/>
</dbReference>
<evidence type="ECO:0000256" key="2">
    <source>
        <dbReference type="SAM" id="MobiDB-lite"/>
    </source>
</evidence>
<dbReference type="EMBL" id="SDIL01000196">
    <property type="protein sequence ID" value="RXK34762.1"/>
    <property type="molecule type" value="Genomic_DNA"/>
</dbReference>
<dbReference type="InterPro" id="IPR036885">
    <property type="entry name" value="SWIB_MDM2_dom_sf"/>
</dbReference>
<dbReference type="OrthoDB" id="199771at2759"/>
<feature type="compositionally biased region" description="Polar residues" evidence="2">
    <location>
        <begin position="253"/>
        <end position="263"/>
    </location>
</feature>
<dbReference type="InterPro" id="IPR058886">
    <property type="entry name" value="SWIB_eIF2D"/>
</dbReference>
<dbReference type="STRING" id="5217.A0A4Q1B834"/>
<dbReference type="SUPFAM" id="SSF47592">
    <property type="entry name" value="SWIB/MDM2 domain"/>
    <property type="match status" value="1"/>
</dbReference>
<dbReference type="Pfam" id="PF25304">
    <property type="entry name" value="WHD_eIF2D"/>
    <property type="match status" value="1"/>
</dbReference>
<dbReference type="PROSITE" id="PS50296">
    <property type="entry name" value="SUI1"/>
    <property type="match status" value="1"/>
</dbReference>
<evidence type="ECO:0000256" key="1">
    <source>
        <dbReference type="SAM" id="Coils"/>
    </source>
</evidence>
<proteinExistence type="predicted"/>
<keyword evidence="5" id="KW-1185">Reference proteome</keyword>
<reference evidence="4 5" key="1">
    <citation type="submission" date="2016-06" db="EMBL/GenBank/DDBJ databases">
        <title>Evolution of pathogenesis and genome organization in the Tremellales.</title>
        <authorList>
            <person name="Cuomo C."/>
            <person name="Litvintseva A."/>
            <person name="Heitman J."/>
            <person name="Chen Y."/>
            <person name="Sun S."/>
            <person name="Springer D."/>
            <person name="Dromer F."/>
            <person name="Young S."/>
            <person name="Zeng Q."/>
            <person name="Chapman S."/>
            <person name="Gujja S."/>
            <person name="Saif S."/>
            <person name="Birren B."/>
        </authorList>
    </citation>
    <scope>NUCLEOTIDE SEQUENCE [LARGE SCALE GENOMIC DNA]</scope>
    <source>
        <strain evidence="4 5">ATCC 28783</strain>
    </source>
</reference>
<dbReference type="Gene3D" id="3.30.780.10">
    <property type="entry name" value="SUI1-like domain"/>
    <property type="match status" value="1"/>
</dbReference>
<evidence type="ECO:0000259" key="3">
    <source>
        <dbReference type="PROSITE" id="PS50296"/>
    </source>
</evidence>
<name>A0A4Q1B834_TREME</name>
<accession>A0A4Q1B834</accession>
<comment type="caution">
    <text evidence="4">The sequence shown here is derived from an EMBL/GenBank/DDBJ whole genome shotgun (WGS) entry which is preliminary data.</text>
</comment>
<dbReference type="GO" id="GO:0001731">
    <property type="term" value="P:formation of translation preinitiation complex"/>
    <property type="evidence" value="ECO:0007669"/>
    <property type="project" value="InterPro"/>
</dbReference>
<dbReference type="InterPro" id="IPR057429">
    <property type="entry name" value="WH_eIF2D"/>
</dbReference>
<dbReference type="Proteomes" id="UP000289152">
    <property type="component" value="Unassembled WGS sequence"/>
</dbReference>
<keyword evidence="1" id="KW-0175">Coiled coil</keyword>
<dbReference type="Pfam" id="PF01253">
    <property type="entry name" value="SUI1"/>
    <property type="match status" value="1"/>
</dbReference>
<evidence type="ECO:0000313" key="5">
    <source>
        <dbReference type="Proteomes" id="UP000289152"/>
    </source>
</evidence>
<gene>
    <name evidence="4" type="ORF">M231_07983</name>
</gene>
<organism evidence="4 5">
    <name type="scientific">Tremella mesenterica</name>
    <name type="common">Jelly fungus</name>
    <dbReference type="NCBI Taxonomy" id="5217"/>
    <lineage>
        <taxon>Eukaryota</taxon>
        <taxon>Fungi</taxon>
        <taxon>Dikarya</taxon>
        <taxon>Basidiomycota</taxon>
        <taxon>Agaricomycotina</taxon>
        <taxon>Tremellomycetes</taxon>
        <taxon>Tremellales</taxon>
        <taxon>Tremellaceae</taxon>
        <taxon>Tremella</taxon>
    </lineage>
</organism>
<dbReference type="AlphaFoldDB" id="A0A4Q1B834"/>
<dbReference type="SUPFAM" id="SSF55159">
    <property type="entry name" value="eIF1-like"/>
    <property type="match status" value="1"/>
</dbReference>
<evidence type="ECO:0000313" key="4">
    <source>
        <dbReference type="EMBL" id="RXK34762.1"/>
    </source>
</evidence>
<dbReference type="InterPro" id="IPR036877">
    <property type="entry name" value="SUI1_dom_sf"/>
</dbReference>
<dbReference type="InterPro" id="IPR039757">
    <property type="entry name" value="EIF2D"/>
</dbReference>
<dbReference type="Pfam" id="PF26291">
    <property type="entry name" value="SWIB_eIF2D"/>
    <property type="match status" value="1"/>
</dbReference>
<feature type="region of interest" description="Disordered" evidence="2">
    <location>
        <begin position="240"/>
        <end position="282"/>
    </location>
</feature>
<dbReference type="GO" id="GO:0003743">
    <property type="term" value="F:translation initiation factor activity"/>
    <property type="evidence" value="ECO:0007669"/>
    <property type="project" value="InterPro"/>
</dbReference>
<feature type="coiled-coil region" evidence="1">
    <location>
        <begin position="385"/>
        <end position="412"/>
    </location>
</feature>
<protein>
    <recommendedName>
        <fullName evidence="3">SUI1 domain-containing protein</fullName>
    </recommendedName>
</protein>
<dbReference type="FunFam" id="3.30.780.10:FF:000008">
    <property type="entry name" value="eukaryotic translation initiation factor 2D"/>
    <property type="match status" value="1"/>
</dbReference>
<dbReference type="InterPro" id="IPR039759">
    <property type="entry name" value="eIF2D_SUI1"/>
</dbReference>
<sequence length="610" mass="66819">MFKKPLANQSNFTPIRSSARRQLLSSIFTQYPSFLRDIPSAPVLPGGEPEDIIPRDDRPTEKDIGRMILPEGVKNGTFETSAGVEGTMYTSGDGEPLWISFGRKSSKFVPTLSLLALPLPSPPLPILQLPHPLPPSLFTGAPLFLGAVRNLHRPHLLPDVKEGEVVALVSPHNEEEGEVVYVGVSRVVAPGGLSGALERRKRNLEQGVEREEGRFAEILCIVDDYLWKLGSKPSLSPFHLIPPQNPLAPNPDHTPSSSVQHNSLDPDGNEEQSTNKPVQPLSPTEVSTLLSVSLLQALTTLDPALLPMPASLLYSAHVLPSRPAYIPKEQRDDVIIGKSEWKKLAKWMKEVSKDGLIKIKESKGEVVIVAVDQSHPALDGHKGYLTVAEEDRKAAKRAVKEAEGNNNRVAEKGMKGELKIEELWKPTGANVGFWEECGVDKSVLHPPALLKTALEDYISKHNLVDPHQRQFVHLDETLGRVCGIKKPDPGQRLTREEVIKRLRAGASWSVSIGGVVKKGNLHPITLTVKTRQGRKTVTIVSGLESFNIVVEEFAEEMRKLCAGSASVQPLSGASPKLNLSEVVVQGTQVRIITDALLEKGVPRRWIKEGD</sequence>
<dbReference type="VEuPathDB" id="FungiDB:TREMEDRAFT_45974"/>
<dbReference type="InParanoid" id="A0A4Q1B834"/>
<dbReference type="PANTHER" id="PTHR12217:SF4">
    <property type="entry name" value="EUKARYOTIC TRANSLATION INITIATION FACTOR 2D"/>
    <property type="match status" value="1"/>
</dbReference>
<feature type="domain" description="SUI1" evidence="3">
    <location>
        <begin position="524"/>
        <end position="600"/>
    </location>
</feature>
<dbReference type="Gene3D" id="3.10.400.20">
    <property type="match status" value="1"/>
</dbReference>